<keyword evidence="6" id="KW-0732">Signal</keyword>
<feature type="domain" description="Neurotransmitter-gated ion-channel transmembrane" evidence="13">
    <location>
        <begin position="519"/>
        <end position="592"/>
    </location>
</feature>
<feature type="domain" description="Neurotransmitter-gated ion-channel ligand-binding" evidence="12">
    <location>
        <begin position="159"/>
        <end position="356"/>
    </location>
</feature>
<keyword evidence="3 11" id="KW-0813">Transport</keyword>
<dbReference type="Pfam" id="PF02932">
    <property type="entry name" value="Neur_chan_memb"/>
    <property type="match status" value="2"/>
</dbReference>
<dbReference type="STRING" id="166423.A0A0M8ZW46"/>
<dbReference type="GO" id="GO:0005230">
    <property type="term" value="F:extracellular ligand-gated monoatomic ion channel activity"/>
    <property type="evidence" value="ECO:0007669"/>
    <property type="project" value="InterPro"/>
</dbReference>
<evidence type="ECO:0000256" key="11">
    <source>
        <dbReference type="RuleBase" id="RU000687"/>
    </source>
</evidence>
<dbReference type="AlphaFoldDB" id="A0A0M8ZW46"/>
<dbReference type="InterPro" id="IPR006029">
    <property type="entry name" value="Neurotrans-gated_channel_TM"/>
</dbReference>
<evidence type="ECO:0000313" key="14">
    <source>
        <dbReference type="EMBL" id="KOX70813.1"/>
    </source>
</evidence>
<dbReference type="GO" id="GO:0099095">
    <property type="term" value="F:ligand-gated monoatomic anion channel activity"/>
    <property type="evidence" value="ECO:0007669"/>
    <property type="project" value="UniProtKB-ARBA"/>
</dbReference>
<dbReference type="EMBL" id="KQ435851">
    <property type="protein sequence ID" value="KOX70813.1"/>
    <property type="molecule type" value="Genomic_DNA"/>
</dbReference>
<keyword evidence="7 11" id="KW-1133">Transmembrane helix</keyword>
<dbReference type="InterPro" id="IPR036734">
    <property type="entry name" value="Neur_chan_lig-bd_sf"/>
</dbReference>
<reference evidence="14 15" key="1">
    <citation type="submission" date="2015-07" db="EMBL/GenBank/DDBJ databases">
        <title>The genome of Melipona quadrifasciata.</title>
        <authorList>
            <person name="Pan H."/>
            <person name="Kapheim K."/>
        </authorList>
    </citation>
    <scope>NUCLEOTIDE SEQUENCE [LARGE SCALE GENOMIC DNA]</scope>
    <source>
        <strain evidence="14">0111107301</strain>
        <tissue evidence="14">Whole body</tissue>
    </source>
</reference>
<comment type="caution">
    <text evidence="11">Lacks conserved residue(s) required for the propagation of feature annotation.</text>
</comment>
<dbReference type="InterPro" id="IPR036719">
    <property type="entry name" value="Neuro-gated_channel_TM_sf"/>
</dbReference>
<keyword evidence="9 11" id="KW-0472">Membrane</keyword>
<feature type="domain" description="Neurotransmitter-gated ion-channel transmembrane" evidence="13">
    <location>
        <begin position="364"/>
        <end position="400"/>
    </location>
</feature>
<dbReference type="PROSITE" id="PS00236">
    <property type="entry name" value="NEUROTR_ION_CHANNEL"/>
    <property type="match status" value="1"/>
</dbReference>
<accession>A0A0M8ZW46</accession>
<keyword evidence="14" id="KW-0675">Receptor</keyword>
<evidence type="ECO:0000256" key="1">
    <source>
        <dbReference type="ARBA" id="ARBA00004141"/>
    </source>
</evidence>
<keyword evidence="5 11" id="KW-0812">Transmembrane</keyword>
<feature type="transmembrane region" description="Helical" evidence="11">
    <location>
        <begin position="490"/>
        <end position="514"/>
    </location>
</feature>
<dbReference type="SUPFAM" id="SSF63712">
    <property type="entry name" value="Nicotinic receptor ligand binding domain-like"/>
    <property type="match status" value="1"/>
</dbReference>
<dbReference type="GO" id="GO:0004888">
    <property type="term" value="F:transmembrane signaling receptor activity"/>
    <property type="evidence" value="ECO:0007669"/>
    <property type="project" value="InterPro"/>
</dbReference>
<proteinExistence type="inferred from homology"/>
<evidence type="ECO:0000259" key="13">
    <source>
        <dbReference type="Pfam" id="PF02932"/>
    </source>
</evidence>
<comment type="similarity">
    <text evidence="11">Belongs to the ligand-gated ion channel (TC 1.A.9) family.</text>
</comment>
<dbReference type="PRINTS" id="PR00252">
    <property type="entry name" value="NRIONCHANNEL"/>
</dbReference>
<sequence>MKKGATRSYTFYQKERKKETGRTQGILMAEIYTKYYFLNLLSSRLRCKDSSRTTQHSTLQIPVNHEVVNQRSEEIPGAGVRRRSIKIERDTSVEAEPPGVNRHEEVGKRGRAVSKEIVNLQLVDIYKNKSSHWKESDLEEYGRKEASLSLRDILPLNPKQYDKHRAPKFLGQPTIVYFHVTVLSLDSINEESMTYVADIFLAQSWRDSRLRLPENMSEEYRILDVDWLHNIWRPDCFFKNAKKVTFHEMSIPNHYLWLYHDKTLLYMSKLTLVLSCAMKFESYPHDTQICSMMIESLSHTTQDLVFIWNMTDPLVVNPEIELPQLDISNNYTTDCTIEYSTGNFTCIQIVFNLRRRLGYHLFHTYIPSALIVVMSWIAFWIKPEAIPARVTLGVTSLLTLGKSSSNVQLIICLETLKPCTHLRCGVLNAQSWCDVIIITNALPKDLKTNVACNILVSSKVPVQYDLYFIQEKLTQAVDEEWLLMLLKGMVVAYTSATVTLVKFPINYLCGIFMTRKATQNTQSQQSLPPVSYVKAIDVWMSSCSVFVFLSLMEFAVVNNYMGPVATKAMKGYSDEDLREAIDEFKTPMRNESERSRSPVRPATVQYDTCCQGRATAIYIDKVSRFFFPFSFLILNVVYWSTFLFLSKAWKLPKTDNTPSRVNLEKQKLVQGGHVYSQICSSEIYIRIKEIWDSNDILVKYRRAMDSYIHDDLEEQSLTPRRSRSQTETHPRYSALHTGALKLGTEDNTDQTDTAKTHKTEAIQISEVSKQSRDKLMRDTWKGLAKFYSANFSFILLGLTLNGRMFLREEPHTTGADNTYGWMTYPLDSSLGLGKEIVLLRLTIYAKHQVCLNYPVAGLFLSRRRNDVKAAQCKMIKNDRQKFIPMKFPSRDNSRNRDRVSSVVLLVLKIKKCPKNFEHQGYSSLGLFLSYYRFLLHNSITFPFNRTIRDSPFNAPTRSVNQKSKSLADFTFPSGRASRVKGLEIATKESKRKLKIFDGVFPVERARVRQEETTAEYPTFLMSQVSVLIICSISSIGTPFLLGEHPLLTLTLLDEDKLPRGYDVRCEPKETWKHDVNELMNRAVENNSRLLHDQLSKVCVCTSVRLFRDN</sequence>
<evidence type="ECO:0000256" key="4">
    <source>
        <dbReference type="ARBA" id="ARBA00022475"/>
    </source>
</evidence>
<evidence type="ECO:0000256" key="6">
    <source>
        <dbReference type="ARBA" id="ARBA00022729"/>
    </source>
</evidence>
<keyword evidence="4" id="KW-1003">Cell membrane</keyword>
<keyword evidence="8 11" id="KW-0406">Ion transport</keyword>
<organism evidence="14 15">
    <name type="scientific">Melipona quadrifasciata</name>
    <dbReference type="NCBI Taxonomy" id="166423"/>
    <lineage>
        <taxon>Eukaryota</taxon>
        <taxon>Metazoa</taxon>
        <taxon>Ecdysozoa</taxon>
        <taxon>Arthropoda</taxon>
        <taxon>Hexapoda</taxon>
        <taxon>Insecta</taxon>
        <taxon>Pterygota</taxon>
        <taxon>Neoptera</taxon>
        <taxon>Endopterygota</taxon>
        <taxon>Hymenoptera</taxon>
        <taxon>Apocrita</taxon>
        <taxon>Aculeata</taxon>
        <taxon>Apoidea</taxon>
        <taxon>Anthophila</taxon>
        <taxon>Apidae</taxon>
        <taxon>Melipona</taxon>
    </lineage>
</organism>
<evidence type="ECO:0000256" key="7">
    <source>
        <dbReference type="ARBA" id="ARBA00022989"/>
    </source>
</evidence>
<evidence type="ECO:0000256" key="3">
    <source>
        <dbReference type="ARBA" id="ARBA00022448"/>
    </source>
</evidence>
<evidence type="ECO:0000259" key="12">
    <source>
        <dbReference type="Pfam" id="PF02931"/>
    </source>
</evidence>
<dbReference type="Pfam" id="PF02931">
    <property type="entry name" value="Neur_chan_LBD"/>
    <property type="match status" value="1"/>
</dbReference>
<dbReference type="InterPro" id="IPR006028">
    <property type="entry name" value="GABAA/Glycine_rcpt"/>
</dbReference>
<dbReference type="InterPro" id="IPR006202">
    <property type="entry name" value="Neur_chan_lig-bd"/>
</dbReference>
<feature type="transmembrane region" description="Helical" evidence="11">
    <location>
        <begin position="361"/>
        <end position="381"/>
    </location>
</feature>
<dbReference type="PRINTS" id="PR00253">
    <property type="entry name" value="GABAARECEPTR"/>
</dbReference>
<dbReference type="GO" id="GO:0005254">
    <property type="term" value="F:chloride channel activity"/>
    <property type="evidence" value="ECO:0007669"/>
    <property type="project" value="UniProtKB-ARBA"/>
</dbReference>
<dbReference type="CDD" id="cd18992">
    <property type="entry name" value="LGIC_ECD_HisCl"/>
    <property type="match status" value="1"/>
</dbReference>
<evidence type="ECO:0000256" key="9">
    <source>
        <dbReference type="ARBA" id="ARBA00023136"/>
    </source>
</evidence>
<dbReference type="Proteomes" id="UP000053105">
    <property type="component" value="Unassembled WGS sequence"/>
</dbReference>
<dbReference type="CDD" id="cd19049">
    <property type="entry name" value="LGIC_TM_anion"/>
    <property type="match status" value="1"/>
</dbReference>
<dbReference type="SUPFAM" id="SSF90112">
    <property type="entry name" value="Neurotransmitter-gated ion-channel transmembrane pore"/>
    <property type="match status" value="2"/>
</dbReference>
<protein>
    <submittedName>
        <fullName evidence="14">Glycine receptor subunit alpha-2</fullName>
    </submittedName>
</protein>
<evidence type="ECO:0000256" key="5">
    <source>
        <dbReference type="ARBA" id="ARBA00022692"/>
    </source>
</evidence>
<dbReference type="InterPro" id="IPR006201">
    <property type="entry name" value="Neur_channel"/>
</dbReference>
<feature type="transmembrane region" description="Helical" evidence="11">
    <location>
        <begin position="625"/>
        <end position="645"/>
    </location>
</feature>
<keyword evidence="15" id="KW-1185">Reference proteome</keyword>
<dbReference type="InterPro" id="IPR038050">
    <property type="entry name" value="Neuro_actylchol_rec"/>
</dbReference>
<keyword evidence="10 11" id="KW-0407">Ion channel</keyword>
<evidence type="ECO:0000313" key="15">
    <source>
        <dbReference type="Proteomes" id="UP000053105"/>
    </source>
</evidence>
<dbReference type="Gene3D" id="1.20.58.390">
    <property type="entry name" value="Neurotransmitter-gated ion-channel transmembrane domain"/>
    <property type="match status" value="2"/>
</dbReference>
<evidence type="ECO:0000256" key="10">
    <source>
        <dbReference type="ARBA" id="ARBA00023303"/>
    </source>
</evidence>
<evidence type="ECO:0000256" key="2">
    <source>
        <dbReference type="ARBA" id="ARBA00004236"/>
    </source>
</evidence>
<dbReference type="Gene3D" id="2.70.170.10">
    <property type="entry name" value="Neurotransmitter-gated ion-channel ligand-binding domain"/>
    <property type="match status" value="1"/>
</dbReference>
<dbReference type="OrthoDB" id="407674at2759"/>
<dbReference type="InterPro" id="IPR018000">
    <property type="entry name" value="Neurotransmitter_ion_chnl_CS"/>
</dbReference>
<dbReference type="GO" id="GO:0005886">
    <property type="term" value="C:plasma membrane"/>
    <property type="evidence" value="ECO:0007669"/>
    <property type="project" value="UniProtKB-SubCell"/>
</dbReference>
<gene>
    <name evidence="14" type="ORF">WN51_02237</name>
</gene>
<dbReference type="FunFam" id="2.70.170.10:FF:000024">
    <property type="entry name" value="Histamine-gated chloride channel subunit"/>
    <property type="match status" value="1"/>
</dbReference>
<dbReference type="PANTHER" id="PTHR18945">
    <property type="entry name" value="NEUROTRANSMITTER GATED ION CHANNEL"/>
    <property type="match status" value="1"/>
</dbReference>
<comment type="subcellular location">
    <subcellularLocation>
        <location evidence="2">Cell membrane</location>
    </subcellularLocation>
    <subcellularLocation>
        <location evidence="1">Membrane</location>
        <topology evidence="1">Multi-pass membrane protein</topology>
    </subcellularLocation>
</comment>
<name>A0A0M8ZW46_9HYME</name>
<evidence type="ECO:0000256" key="8">
    <source>
        <dbReference type="ARBA" id="ARBA00023065"/>
    </source>
</evidence>